<evidence type="ECO:0000313" key="3">
    <source>
        <dbReference type="EMBL" id="CAE0813696.1"/>
    </source>
</evidence>
<gene>
    <name evidence="3" type="ORF">EGYM00163_LOCUS24847</name>
</gene>
<evidence type="ECO:0008006" key="4">
    <source>
        <dbReference type="Google" id="ProtNLM"/>
    </source>
</evidence>
<reference evidence="3" key="1">
    <citation type="submission" date="2021-01" db="EMBL/GenBank/DDBJ databases">
        <authorList>
            <person name="Corre E."/>
            <person name="Pelletier E."/>
            <person name="Niang G."/>
            <person name="Scheremetjew M."/>
            <person name="Finn R."/>
            <person name="Kale V."/>
            <person name="Holt S."/>
            <person name="Cochrane G."/>
            <person name="Meng A."/>
            <person name="Brown T."/>
            <person name="Cohen L."/>
        </authorList>
    </citation>
    <scope>NUCLEOTIDE SEQUENCE</scope>
    <source>
        <strain evidence="3">CCMP1594</strain>
    </source>
</reference>
<dbReference type="SUPFAM" id="SSF48371">
    <property type="entry name" value="ARM repeat"/>
    <property type="match status" value="1"/>
</dbReference>
<dbReference type="InterPro" id="IPR000225">
    <property type="entry name" value="Armadillo"/>
</dbReference>
<dbReference type="InterPro" id="IPR016024">
    <property type="entry name" value="ARM-type_fold"/>
</dbReference>
<sequence>MVAKDIPMLITGLQSTEWQPAAVSLLALMQLSDHTGNQELIANAGGIDQILTAMTAHKANVHLQLRALGTLLNLCNTAEHQVLLLDAKGVDMILDTMKTHQGSVHVQQSACAILLKLASSTQPNVAETVSTTTVARAILDAMNTHTVVQHSNLNVFLGEDGGFRASMDTIFSQADAPRATRDLQRDASEALAYLSTGRDNIKAILINSRGVNVIVETMKAHRELAQVQLHAINALSNVASVGHRYAEAVSNAGGVEAIFAAMKAHMKHTQLQVMACAALRSLCTNDIGRLKVANAGGLDIVNAAVEANQGNPLLQQMLCELPSKFCTTGPGTVQPIAMAATLSLKTTTGPFSRAPMAPNTRPLHCTGSGRVPAMPWRADYVQQPLRAAFAYLLRARR</sequence>
<protein>
    <recommendedName>
        <fullName evidence="4">Armadillo repeat-containing domain-containing protein</fullName>
    </recommendedName>
</protein>
<dbReference type="EMBL" id="HBJA01070751">
    <property type="protein sequence ID" value="CAE0813696.1"/>
    <property type="molecule type" value="Transcribed_RNA"/>
</dbReference>
<dbReference type="PROSITE" id="PS50176">
    <property type="entry name" value="ARM_REPEAT"/>
    <property type="match status" value="1"/>
</dbReference>
<dbReference type="Gene3D" id="1.25.10.10">
    <property type="entry name" value="Leucine-rich Repeat Variant"/>
    <property type="match status" value="2"/>
</dbReference>
<feature type="repeat" description="ARM" evidence="2">
    <location>
        <begin position="253"/>
        <end position="297"/>
    </location>
</feature>
<proteinExistence type="predicted"/>
<name>A0A7S4D3B2_9EUGL</name>
<dbReference type="AlphaFoldDB" id="A0A7S4D3B2"/>
<dbReference type="SMART" id="SM00185">
    <property type="entry name" value="ARM"/>
    <property type="match status" value="4"/>
</dbReference>
<dbReference type="PANTHER" id="PTHR22895:SF0">
    <property type="entry name" value="ARMADILLO REPEAT-CONTAINING PROTEIN 6"/>
    <property type="match status" value="1"/>
</dbReference>
<keyword evidence="1" id="KW-0677">Repeat</keyword>
<dbReference type="InterPro" id="IPR011989">
    <property type="entry name" value="ARM-like"/>
</dbReference>
<evidence type="ECO:0000256" key="1">
    <source>
        <dbReference type="ARBA" id="ARBA00022737"/>
    </source>
</evidence>
<evidence type="ECO:0000256" key="2">
    <source>
        <dbReference type="PROSITE-ProRule" id="PRU00259"/>
    </source>
</evidence>
<accession>A0A7S4D3B2</accession>
<organism evidence="3">
    <name type="scientific">Eutreptiella gymnastica</name>
    <dbReference type="NCBI Taxonomy" id="73025"/>
    <lineage>
        <taxon>Eukaryota</taxon>
        <taxon>Discoba</taxon>
        <taxon>Euglenozoa</taxon>
        <taxon>Euglenida</taxon>
        <taxon>Spirocuta</taxon>
        <taxon>Euglenophyceae</taxon>
        <taxon>Eutreptiales</taxon>
        <taxon>Eutreptiaceae</taxon>
        <taxon>Eutreptiella</taxon>
    </lineage>
</organism>
<dbReference type="PANTHER" id="PTHR22895">
    <property type="entry name" value="ARMADILLO REPEAT-CONTAINING PROTEIN 6"/>
    <property type="match status" value="1"/>
</dbReference>